<gene>
    <name evidence="1" type="ORF">SMTD_LOCUS17164</name>
</gene>
<evidence type="ECO:0000313" key="2">
    <source>
        <dbReference type="Proteomes" id="UP000269396"/>
    </source>
</evidence>
<dbReference type="EMBL" id="UZAL01038288">
    <property type="protein sequence ID" value="VDP73365.1"/>
    <property type="molecule type" value="Genomic_DNA"/>
</dbReference>
<sequence>MLRLTDTEAATTLSKEERTFKDRLKSEIDTYDRAMRKAAKRDLNKFDHIQSSNYDIKSNSSLTSLKSNHSTNNNDNNNNNSLVSQRLTLFRENQESRMNSRIYDLHNEYNKRRNLIHSEYLNEIHTLRLNNQHGTKAFGGTHQQGVPAILRKLVLPNGFDLVSPSFTVRDVNTGPSGLPINDVVIQIHKCFDGSAQKHSQT</sequence>
<proteinExistence type="predicted"/>
<protein>
    <submittedName>
        <fullName evidence="1">Uncharacterized protein</fullName>
    </submittedName>
</protein>
<evidence type="ECO:0000313" key="1">
    <source>
        <dbReference type="EMBL" id="VDP73365.1"/>
    </source>
</evidence>
<dbReference type="STRING" id="31246.A0A183PS28"/>
<reference evidence="1 2" key="1">
    <citation type="submission" date="2018-11" db="EMBL/GenBank/DDBJ databases">
        <authorList>
            <consortium name="Pathogen Informatics"/>
        </authorList>
    </citation>
    <scope>NUCLEOTIDE SEQUENCE [LARGE SCALE GENOMIC DNA]</scope>
    <source>
        <strain>Denwood</strain>
        <strain evidence="2">Zambia</strain>
    </source>
</reference>
<dbReference type="AlphaFoldDB" id="A0A183PS28"/>
<organism evidence="1 2">
    <name type="scientific">Schistosoma mattheei</name>
    <dbReference type="NCBI Taxonomy" id="31246"/>
    <lineage>
        <taxon>Eukaryota</taxon>
        <taxon>Metazoa</taxon>
        <taxon>Spiralia</taxon>
        <taxon>Lophotrochozoa</taxon>
        <taxon>Platyhelminthes</taxon>
        <taxon>Trematoda</taxon>
        <taxon>Digenea</taxon>
        <taxon>Strigeidida</taxon>
        <taxon>Schistosomatoidea</taxon>
        <taxon>Schistosomatidae</taxon>
        <taxon>Schistosoma</taxon>
    </lineage>
</organism>
<name>A0A183PS28_9TREM</name>
<keyword evidence="2" id="KW-1185">Reference proteome</keyword>
<dbReference type="Proteomes" id="UP000269396">
    <property type="component" value="Unassembled WGS sequence"/>
</dbReference>
<accession>A0A183PS28</accession>